<dbReference type="Proteomes" id="UP000000600">
    <property type="component" value="Unassembled WGS sequence"/>
</dbReference>
<proteinExistence type="predicted"/>
<keyword evidence="2" id="KW-1185">Reference proteome</keyword>
<reference evidence="1 2" key="1">
    <citation type="journal article" date="2006" name="Nature">
        <title>Global trends of whole-genome duplications revealed by the ciliate Paramecium tetraurelia.</title>
        <authorList>
            <consortium name="Genoscope"/>
            <person name="Aury J.-M."/>
            <person name="Jaillon O."/>
            <person name="Duret L."/>
            <person name="Noel B."/>
            <person name="Jubin C."/>
            <person name="Porcel B.M."/>
            <person name="Segurens B."/>
            <person name="Daubin V."/>
            <person name="Anthouard V."/>
            <person name="Aiach N."/>
            <person name="Arnaiz O."/>
            <person name="Billaut A."/>
            <person name="Beisson J."/>
            <person name="Blanc I."/>
            <person name="Bouhouche K."/>
            <person name="Camara F."/>
            <person name="Duharcourt S."/>
            <person name="Guigo R."/>
            <person name="Gogendeau D."/>
            <person name="Katinka M."/>
            <person name="Keller A.-M."/>
            <person name="Kissmehl R."/>
            <person name="Klotz C."/>
            <person name="Koll F."/>
            <person name="Le Moue A."/>
            <person name="Lepere C."/>
            <person name="Malinsky S."/>
            <person name="Nowacki M."/>
            <person name="Nowak J.K."/>
            <person name="Plattner H."/>
            <person name="Poulain J."/>
            <person name="Ruiz F."/>
            <person name="Serrano V."/>
            <person name="Zagulski M."/>
            <person name="Dessen P."/>
            <person name="Betermier M."/>
            <person name="Weissenbach J."/>
            <person name="Scarpelli C."/>
            <person name="Schachter V."/>
            <person name="Sperling L."/>
            <person name="Meyer E."/>
            <person name="Cohen J."/>
            <person name="Wincker P."/>
        </authorList>
    </citation>
    <scope>NUCLEOTIDE SEQUENCE [LARGE SCALE GENOMIC DNA]</scope>
    <source>
        <strain evidence="1 2">Stock d4-2</strain>
    </source>
</reference>
<protein>
    <submittedName>
        <fullName evidence="1">Uncharacterized protein</fullName>
    </submittedName>
</protein>
<evidence type="ECO:0000313" key="1">
    <source>
        <dbReference type="EMBL" id="CAK82502.1"/>
    </source>
</evidence>
<sequence>MKKSISTSSYSGYKLNNDSTRIESFPDSTRVLQMNISHYEDTLSQEVFISTAYEHIREVRDLIASSRSNMKPLRESIGQLRYQIQTIEHQQKKEQINLEYDISLRIHKLKQKINQFEVVQTGEFAILQDQIQKLQHDDQEIIQDIDTLELRIIGLAPQIGIVIITKKQFCQYYIFLLVNQFIDNQSISNMIIKLSILILIVLNQLESLNNIIVFQTKMFYSWQELQFKLNQYQNPVVMRSPSLFSPSKQQRYEKQNGSFQTFSTTNQVNKTQLADFRKEIRNNISQREPFVPQQEKKPILLTNWKKHERKNTQFFQIIYSEGNVAKYMARSSPKKSLPGGLNMEEIFNTQKKYIDQNQSQTTFYYQQQRKVDQLFKKEQNDSFSRQDNSFSNILKPKRQSQALLSRQTGRDQSPINLERFRSWDTKLDLQLKQLNNSKDISFYKYSQQPQKENFYETSKPLQTKDIFNVNKNANNFNKFLKNSSPPKFIEKIPLTDIVKIQSYFSQLPTAEITTIPRGYLQELQNLQQTLARVVKQSSQII</sequence>
<name>A0DHI5_PARTE</name>
<dbReference type="InParanoid" id="A0DHI5"/>
<dbReference type="HOGENOM" id="CLU_503882_0_0_1"/>
<dbReference type="AlphaFoldDB" id="A0DHI5"/>
<accession>A0DHI5</accession>
<dbReference type="RefSeq" id="XP_001449899.1">
    <property type="nucleotide sequence ID" value="XM_001449862.1"/>
</dbReference>
<dbReference type="GeneID" id="5035684"/>
<dbReference type="KEGG" id="ptm:GSPATT00016889001"/>
<dbReference type="EMBL" id="CT868430">
    <property type="protein sequence ID" value="CAK82502.1"/>
    <property type="molecule type" value="Genomic_DNA"/>
</dbReference>
<evidence type="ECO:0000313" key="2">
    <source>
        <dbReference type="Proteomes" id="UP000000600"/>
    </source>
</evidence>
<organism evidence="1 2">
    <name type="scientific">Paramecium tetraurelia</name>
    <dbReference type="NCBI Taxonomy" id="5888"/>
    <lineage>
        <taxon>Eukaryota</taxon>
        <taxon>Sar</taxon>
        <taxon>Alveolata</taxon>
        <taxon>Ciliophora</taxon>
        <taxon>Intramacronucleata</taxon>
        <taxon>Oligohymenophorea</taxon>
        <taxon>Peniculida</taxon>
        <taxon>Parameciidae</taxon>
        <taxon>Paramecium</taxon>
    </lineage>
</organism>
<gene>
    <name evidence="1" type="ORF">GSPATT00016889001</name>
</gene>